<accession>A0A9P6C6S8</accession>
<comment type="caution">
    <text evidence="2">The sequence shown here is derived from an EMBL/GenBank/DDBJ whole genome shotgun (WGS) entry which is preliminary data.</text>
</comment>
<dbReference type="OrthoDB" id="3256870at2759"/>
<proteinExistence type="predicted"/>
<evidence type="ECO:0000313" key="2">
    <source>
        <dbReference type="EMBL" id="KAF9451165.1"/>
    </source>
</evidence>
<dbReference type="Proteomes" id="UP000807342">
    <property type="component" value="Unassembled WGS sequence"/>
</dbReference>
<gene>
    <name evidence="2" type="ORF">P691DRAFT_663864</name>
</gene>
<dbReference type="EMBL" id="MU151090">
    <property type="protein sequence ID" value="KAF9451165.1"/>
    <property type="molecule type" value="Genomic_DNA"/>
</dbReference>
<feature type="compositionally biased region" description="Low complexity" evidence="1">
    <location>
        <begin position="155"/>
        <end position="171"/>
    </location>
</feature>
<organism evidence="2 3">
    <name type="scientific">Macrolepiota fuliginosa MF-IS2</name>
    <dbReference type="NCBI Taxonomy" id="1400762"/>
    <lineage>
        <taxon>Eukaryota</taxon>
        <taxon>Fungi</taxon>
        <taxon>Dikarya</taxon>
        <taxon>Basidiomycota</taxon>
        <taxon>Agaricomycotina</taxon>
        <taxon>Agaricomycetes</taxon>
        <taxon>Agaricomycetidae</taxon>
        <taxon>Agaricales</taxon>
        <taxon>Agaricineae</taxon>
        <taxon>Agaricaceae</taxon>
        <taxon>Macrolepiota</taxon>
    </lineage>
</organism>
<reference evidence="2" key="1">
    <citation type="submission" date="2020-11" db="EMBL/GenBank/DDBJ databases">
        <authorList>
            <consortium name="DOE Joint Genome Institute"/>
            <person name="Ahrendt S."/>
            <person name="Riley R."/>
            <person name="Andreopoulos W."/>
            <person name="Labutti K."/>
            <person name="Pangilinan J."/>
            <person name="Ruiz-Duenas F.J."/>
            <person name="Barrasa J.M."/>
            <person name="Sanchez-Garcia M."/>
            <person name="Camarero S."/>
            <person name="Miyauchi S."/>
            <person name="Serrano A."/>
            <person name="Linde D."/>
            <person name="Babiker R."/>
            <person name="Drula E."/>
            <person name="Ayuso-Fernandez I."/>
            <person name="Pacheco R."/>
            <person name="Padilla G."/>
            <person name="Ferreira P."/>
            <person name="Barriuso J."/>
            <person name="Kellner H."/>
            <person name="Castanera R."/>
            <person name="Alfaro M."/>
            <person name="Ramirez L."/>
            <person name="Pisabarro A.G."/>
            <person name="Kuo A."/>
            <person name="Tritt A."/>
            <person name="Lipzen A."/>
            <person name="He G."/>
            <person name="Yan M."/>
            <person name="Ng V."/>
            <person name="Cullen D."/>
            <person name="Martin F."/>
            <person name="Rosso M.-N."/>
            <person name="Henrissat B."/>
            <person name="Hibbett D."/>
            <person name="Martinez A.T."/>
            <person name="Grigoriev I.V."/>
        </authorList>
    </citation>
    <scope>NUCLEOTIDE SEQUENCE</scope>
    <source>
        <strain evidence="2">MF-IS2</strain>
    </source>
</reference>
<feature type="region of interest" description="Disordered" evidence="1">
    <location>
        <begin position="149"/>
        <end position="173"/>
    </location>
</feature>
<name>A0A9P6C6S8_9AGAR</name>
<keyword evidence="3" id="KW-1185">Reference proteome</keyword>
<protein>
    <submittedName>
        <fullName evidence="2">Uncharacterized protein</fullName>
    </submittedName>
</protein>
<evidence type="ECO:0000256" key="1">
    <source>
        <dbReference type="SAM" id="MobiDB-lite"/>
    </source>
</evidence>
<evidence type="ECO:0000313" key="3">
    <source>
        <dbReference type="Proteomes" id="UP000807342"/>
    </source>
</evidence>
<dbReference type="AlphaFoldDB" id="A0A9P6C6S8"/>
<sequence>MFHDAPILALNAHNAHQYLPQDKYDDSLVYVHQPHTVQIIQLVEGPPPPRNLPSFIDSSSSYVSSSACSDSWYDDGDDDVEEEEEEEVCESYCSSEEEEVHDQPTSPTDTYSLRMKRILAWRENFSAHLSATLSEPTLPSSLKRKLSLDEDDMASQSSKRSRSLAPSSVSSLGLHSCPACDASFDTEQSLRQHGTDATANEACSAAVEYAFE</sequence>